<dbReference type="RefSeq" id="WP_100354086.1">
    <property type="nucleotide sequence ID" value="NZ_PCGR01000003.1"/>
</dbReference>
<comment type="caution">
    <text evidence="4">The sequence shown here is derived from an EMBL/GenBank/DDBJ whole genome shotgun (WGS) entry which is preliminary data.</text>
</comment>
<dbReference type="SMART" id="SM00563">
    <property type="entry name" value="PlsC"/>
    <property type="match status" value="1"/>
</dbReference>
<organism evidence="4 5">
    <name type="scientific">Chryseomicrobium excrementi</name>
    <dbReference type="NCBI Taxonomy" id="2041346"/>
    <lineage>
        <taxon>Bacteria</taxon>
        <taxon>Bacillati</taxon>
        <taxon>Bacillota</taxon>
        <taxon>Bacilli</taxon>
        <taxon>Bacillales</taxon>
        <taxon>Caryophanaceae</taxon>
        <taxon>Chryseomicrobium</taxon>
    </lineage>
</organism>
<dbReference type="GO" id="GO:0003841">
    <property type="term" value="F:1-acylglycerol-3-phosphate O-acyltransferase activity"/>
    <property type="evidence" value="ECO:0007669"/>
    <property type="project" value="TreeGrafter"/>
</dbReference>
<keyword evidence="2 4" id="KW-0012">Acyltransferase</keyword>
<feature type="domain" description="Phospholipid/glycerol acyltransferase" evidence="3">
    <location>
        <begin position="41"/>
        <end position="158"/>
    </location>
</feature>
<gene>
    <name evidence="4" type="ORF">CQS04_10445</name>
</gene>
<dbReference type="PANTHER" id="PTHR10434:SF11">
    <property type="entry name" value="1-ACYL-SN-GLYCEROL-3-PHOSPHATE ACYLTRANSFERASE"/>
    <property type="match status" value="1"/>
</dbReference>
<reference evidence="4 5" key="1">
    <citation type="submission" date="2017-10" db="EMBL/GenBank/DDBJ databases">
        <title>Draft genome of Chryseomicrobium casticus sp. nov.</title>
        <authorList>
            <person name="Chakraborty R."/>
            <person name="Saha T."/>
        </authorList>
    </citation>
    <scope>NUCLEOTIDE SEQUENCE [LARGE SCALE GENOMIC DNA]</scope>
    <source>
        <strain evidence="4 5">ET03</strain>
    </source>
</reference>
<sequence length="218" mass="26047">MIKARRNLAFEWMMRRVTLPQIRKQFETVYWSGTVERNQPAIYIANHSSWWDGLLYFHLRHTVIDRTTHIMMHETGLRKFWYFRYIGAYSVNKSSRRDIIEALNYSKELLHQGNSVWIFPQGDEFSQEKRPLELESGVIHLMQQLPDVPIIPLTTYYWFGHHKKAEVAVHAGQPLTYQALVGTSRKEKLQSLETLLELQLNQLKQDVVEERMERYQRI</sequence>
<dbReference type="EMBL" id="PCGR01000003">
    <property type="protein sequence ID" value="PJK16314.1"/>
    <property type="molecule type" value="Genomic_DNA"/>
</dbReference>
<protein>
    <submittedName>
        <fullName evidence="4">Acyl-phosphate glycerol 3-phosphate acyltransferase</fullName>
    </submittedName>
</protein>
<dbReference type="OrthoDB" id="152799at2"/>
<name>A0A2M9EYM8_9BACL</name>
<dbReference type="AlphaFoldDB" id="A0A2M9EYM8"/>
<keyword evidence="1 4" id="KW-0808">Transferase</keyword>
<evidence type="ECO:0000256" key="2">
    <source>
        <dbReference type="ARBA" id="ARBA00023315"/>
    </source>
</evidence>
<evidence type="ECO:0000256" key="1">
    <source>
        <dbReference type="ARBA" id="ARBA00022679"/>
    </source>
</evidence>
<proteinExistence type="predicted"/>
<dbReference type="PANTHER" id="PTHR10434">
    <property type="entry name" value="1-ACYL-SN-GLYCEROL-3-PHOSPHATE ACYLTRANSFERASE"/>
    <property type="match status" value="1"/>
</dbReference>
<evidence type="ECO:0000259" key="3">
    <source>
        <dbReference type="SMART" id="SM00563"/>
    </source>
</evidence>
<dbReference type="InterPro" id="IPR002123">
    <property type="entry name" value="Plipid/glycerol_acylTrfase"/>
</dbReference>
<keyword evidence="5" id="KW-1185">Reference proteome</keyword>
<accession>A0A2M9EYM8</accession>
<dbReference type="SUPFAM" id="SSF69593">
    <property type="entry name" value="Glycerol-3-phosphate (1)-acyltransferase"/>
    <property type="match status" value="1"/>
</dbReference>
<evidence type="ECO:0000313" key="4">
    <source>
        <dbReference type="EMBL" id="PJK16314.1"/>
    </source>
</evidence>
<dbReference type="CDD" id="cd06551">
    <property type="entry name" value="LPLAT"/>
    <property type="match status" value="1"/>
</dbReference>
<dbReference type="Pfam" id="PF01553">
    <property type="entry name" value="Acyltransferase"/>
    <property type="match status" value="1"/>
</dbReference>
<dbReference type="Proteomes" id="UP000228680">
    <property type="component" value="Unassembled WGS sequence"/>
</dbReference>
<dbReference type="GO" id="GO:0006654">
    <property type="term" value="P:phosphatidic acid biosynthetic process"/>
    <property type="evidence" value="ECO:0007669"/>
    <property type="project" value="TreeGrafter"/>
</dbReference>
<evidence type="ECO:0000313" key="5">
    <source>
        <dbReference type="Proteomes" id="UP000228680"/>
    </source>
</evidence>